<sequence>MAAMTIQETSTTGDDSPANKKRKIDLQNDVEILEAIQSNVEKIKDIINKRWIPNQSVMLAAVKQYGYSKSVQMTLHEMSKLLRSEISEAVGVCCGYKPEEPQPPVFVVTLKTKKGILKKAVIPELFIDYSIIIQYKYVPNDEERSIVDQHGNKSVRSEDVARLNNCIATHSESLMKEHSNLSITRACPVKSRGYLRNQMDVIEKPCIVLYVPVKGIIPVGKKGVPNRNRWNNY</sequence>
<evidence type="ECO:0000256" key="1">
    <source>
        <dbReference type="SAM" id="MobiDB-lite"/>
    </source>
</evidence>
<feature type="compositionally biased region" description="Polar residues" evidence="1">
    <location>
        <begin position="1"/>
        <end position="14"/>
    </location>
</feature>
<dbReference type="AlphaFoldDB" id="A0AAE0SJU2"/>
<evidence type="ECO:0000313" key="2">
    <source>
        <dbReference type="EMBL" id="KAK3593362.1"/>
    </source>
</evidence>
<feature type="region of interest" description="Disordered" evidence="1">
    <location>
        <begin position="1"/>
        <end position="21"/>
    </location>
</feature>
<reference evidence="2" key="3">
    <citation type="submission" date="2023-05" db="EMBL/GenBank/DDBJ databases">
        <authorList>
            <person name="Smith C.H."/>
        </authorList>
    </citation>
    <scope>NUCLEOTIDE SEQUENCE</scope>
    <source>
        <strain evidence="2">CHS0354</strain>
        <tissue evidence="2">Mantle</tissue>
    </source>
</reference>
<dbReference type="Proteomes" id="UP001195483">
    <property type="component" value="Unassembled WGS sequence"/>
</dbReference>
<reference evidence="2" key="2">
    <citation type="journal article" date="2021" name="Genome Biol. Evol.">
        <title>Developing a high-quality reference genome for a parasitic bivalve with doubly uniparental inheritance (Bivalvia: Unionida).</title>
        <authorList>
            <person name="Smith C.H."/>
        </authorList>
    </citation>
    <scope>NUCLEOTIDE SEQUENCE</scope>
    <source>
        <strain evidence="2">CHS0354</strain>
        <tissue evidence="2">Mantle</tissue>
    </source>
</reference>
<comment type="caution">
    <text evidence="2">The sequence shown here is derived from an EMBL/GenBank/DDBJ whole genome shotgun (WGS) entry which is preliminary data.</text>
</comment>
<name>A0AAE0SJU2_9BIVA</name>
<keyword evidence="3" id="KW-1185">Reference proteome</keyword>
<accession>A0AAE0SJU2</accession>
<gene>
    <name evidence="2" type="ORF">CHS0354_021930</name>
</gene>
<evidence type="ECO:0000313" key="3">
    <source>
        <dbReference type="Proteomes" id="UP001195483"/>
    </source>
</evidence>
<proteinExistence type="predicted"/>
<organism evidence="2 3">
    <name type="scientific">Potamilus streckersoni</name>
    <dbReference type="NCBI Taxonomy" id="2493646"/>
    <lineage>
        <taxon>Eukaryota</taxon>
        <taxon>Metazoa</taxon>
        <taxon>Spiralia</taxon>
        <taxon>Lophotrochozoa</taxon>
        <taxon>Mollusca</taxon>
        <taxon>Bivalvia</taxon>
        <taxon>Autobranchia</taxon>
        <taxon>Heteroconchia</taxon>
        <taxon>Palaeoheterodonta</taxon>
        <taxon>Unionida</taxon>
        <taxon>Unionoidea</taxon>
        <taxon>Unionidae</taxon>
        <taxon>Ambleminae</taxon>
        <taxon>Lampsilini</taxon>
        <taxon>Potamilus</taxon>
    </lineage>
</organism>
<protein>
    <submittedName>
        <fullName evidence="2">Uncharacterized protein</fullName>
    </submittedName>
</protein>
<dbReference type="EMBL" id="JAEAOA010001332">
    <property type="protein sequence ID" value="KAK3593362.1"/>
    <property type="molecule type" value="Genomic_DNA"/>
</dbReference>
<reference evidence="2" key="1">
    <citation type="journal article" date="2021" name="Genome Biol. Evol.">
        <title>A High-Quality Reference Genome for a Parasitic Bivalve with Doubly Uniparental Inheritance (Bivalvia: Unionida).</title>
        <authorList>
            <person name="Smith C.H."/>
        </authorList>
    </citation>
    <scope>NUCLEOTIDE SEQUENCE</scope>
    <source>
        <strain evidence="2">CHS0354</strain>
    </source>
</reference>